<dbReference type="STRING" id="1801992.A2Y98_03015"/>
<evidence type="ECO:0000256" key="2">
    <source>
        <dbReference type="ARBA" id="ARBA00022475"/>
    </source>
</evidence>
<evidence type="ECO:0000256" key="6">
    <source>
        <dbReference type="ARBA" id="ARBA00038076"/>
    </source>
</evidence>
<evidence type="ECO:0000259" key="9">
    <source>
        <dbReference type="Pfam" id="PF12704"/>
    </source>
</evidence>
<dbReference type="InterPro" id="IPR050250">
    <property type="entry name" value="Macrolide_Exporter_MacB"/>
</dbReference>
<comment type="caution">
    <text evidence="10">The sequence shown here is derived from an EMBL/GenBank/DDBJ whole genome shotgun (WGS) entry which is preliminary data.</text>
</comment>
<keyword evidence="4 7" id="KW-1133">Transmembrane helix</keyword>
<reference evidence="10 11" key="1">
    <citation type="journal article" date="2016" name="Nat. Commun.">
        <title>Thousands of microbial genomes shed light on interconnected biogeochemical processes in an aquifer system.</title>
        <authorList>
            <person name="Anantharaman K."/>
            <person name="Brown C.T."/>
            <person name="Hug L.A."/>
            <person name="Sharon I."/>
            <person name="Castelle C.J."/>
            <person name="Probst A.J."/>
            <person name="Thomas B.C."/>
            <person name="Singh A."/>
            <person name="Wilkins M.J."/>
            <person name="Karaoz U."/>
            <person name="Brodie E.L."/>
            <person name="Williams K.H."/>
            <person name="Hubbard S.S."/>
            <person name="Banfield J.F."/>
        </authorList>
    </citation>
    <scope>NUCLEOTIDE SEQUENCE [LARGE SCALE GENOMIC DNA]</scope>
</reference>
<feature type="transmembrane region" description="Helical" evidence="7">
    <location>
        <begin position="283"/>
        <end position="309"/>
    </location>
</feature>
<keyword evidence="5 7" id="KW-0472">Membrane</keyword>
<accession>A0A1G2F768</accession>
<feature type="domain" description="MacB-like periplasmic core" evidence="9">
    <location>
        <begin position="21"/>
        <end position="246"/>
    </location>
</feature>
<keyword evidence="2" id="KW-1003">Cell membrane</keyword>
<evidence type="ECO:0000313" key="11">
    <source>
        <dbReference type="Proteomes" id="UP000179099"/>
    </source>
</evidence>
<dbReference type="Pfam" id="PF12704">
    <property type="entry name" value="MacB_PCD"/>
    <property type="match status" value="1"/>
</dbReference>
<dbReference type="Pfam" id="PF02687">
    <property type="entry name" value="FtsX"/>
    <property type="match status" value="1"/>
</dbReference>
<feature type="transmembrane region" description="Helical" evidence="7">
    <location>
        <begin position="21"/>
        <end position="42"/>
    </location>
</feature>
<dbReference type="EMBL" id="MHMW01000029">
    <property type="protein sequence ID" value="OGZ33470.1"/>
    <property type="molecule type" value="Genomic_DNA"/>
</dbReference>
<comment type="subcellular location">
    <subcellularLocation>
        <location evidence="1">Cell membrane</location>
        <topology evidence="1">Multi-pass membrane protein</topology>
    </subcellularLocation>
</comment>
<evidence type="ECO:0008006" key="12">
    <source>
        <dbReference type="Google" id="ProtNLM"/>
    </source>
</evidence>
<dbReference type="InterPro" id="IPR025857">
    <property type="entry name" value="MacB_PCD"/>
</dbReference>
<dbReference type="GO" id="GO:0022857">
    <property type="term" value="F:transmembrane transporter activity"/>
    <property type="evidence" value="ECO:0007669"/>
    <property type="project" value="TreeGrafter"/>
</dbReference>
<evidence type="ECO:0000256" key="1">
    <source>
        <dbReference type="ARBA" id="ARBA00004651"/>
    </source>
</evidence>
<gene>
    <name evidence="10" type="ORF">A2Y98_03015</name>
</gene>
<dbReference type="InterPro" id="IPR003838">
    <property type="entry name" value="ABC3_permease_C"/>
</dbReference>
<evidence type="ECO:0000256" key="4">
    <source>
        <dbReference type="ARBA" id="ARBA00022989"/>
    </source>
</evidence>
<dbReference type="GO" id="GO:0005886">
    <property type="term" value="C:plasma membrane"/>
    <property type="evidence" value="ECO:0007669"/>
    <property type="project" value="UniProtKB-SubCell"/>
</dbReference>
<organism evidence="10 11">
    <name type="scientific">Candidatus Portnoybacteria bacterium RBG_19FT_COMBO_36_7</name>
    <dbReference type="NCBI Taxonomy" id="1801992"/>
    <lineage>
        <taxon>Bacteria</taxon>
        <taxon>Candidatus Portnoyibacteriota</taxon>
    </lineage>
</organism>
<dbReference type="Proteomes" id="UP000179099">
    <property type="component" value="Unassembled WGS sequence"/>
</dbReference>
<feature type="transmembrane region" description="Helical" evidence="7">
    <location>
        <begin position="369"/>
        <end position="390"/>
    </location>
</feature>
<evidence type="ECO:0000256" key="3">
    <source>
        <dbReference type="ARBA" id="ARBA00022692"/>
    </source>
</evidence>
<sequence length="407" mass="42784">MKIGDIFEETYSALSSNKIRSSLTILGIVIGIASVIILISIGQGASGSIQSNIESIGSNLIIVSPGVQRGAGTMVSSGRGSAKSLKLTDAEAIASEISGIKAVAAEVSGRYQITAKGQNTNTTVDGTVPDYATVRNLEIESGSFLSQQNIENASKVAVIGPSVRDDLFGEDVDPVGQTIKINKIQFKIIGLTKEKGGAGFGSQDDMIFIPISTAQRFLSGNEYVTSINVAAVDAESTSIVQQEITDLLLEKHNIADSTLADFSTMNQADLLSSATSITDTLTMLLGAVAGISLVVGGIGIMNMMLTSVTERTKEIGLRKAIGAKRKDINLQFFTEAVSLTFLGGAIGILMGWSVAFILTYFNILTASVSLSSVLLAFGVSTAIGIIFGYYPARRASQLNPIDALRYE</sequence>
<evidence type="ECO:0000313" key="10">
    <source>
        <dbReference type="EMBL" id="OGZ33470.1"/>
    </source>
</evidence>
<feature type="transmembrane region" description="Helical" evidence="7">
    <location>
        <begin position="330"/>
        <end position="363"/>
    </location>
</feature>
<proteinExistence type="inferred from homology"/>
<dbReference type="PANTHER" id="PTHR30572:SF4">
    <property type="entry name" value="ABC TRANSPORTER PERMEASE YTRF"/>
    <property type="match status" value="1"/>
</dbReference>
<protein>
    <recommendedName>
        <fullName evidence="12">Multidrug ABC transporter substrate-binding protein</fullName>
    </recommendedName>
</protein>
<dbReference type="AlphaFoldDB" id="A0A1G2F768"/>
<evidence type="ECO:0000256" key="7">
    <source>
        <dbReference type="SAM" id="Phobius"/>
    </source>
</evidence>
<keyword evidence="3 7" id="KW-0812">Transmembrane</keyword>
<comment type="similarity">
    <text evidence="6">Belongs to the ABC-4 integral membrane protein family.</text>
</comment>
<evidence type="ECO:0000256" key="5">
    <source>
        <dbReference type="ARBA" id="ARBA00023136"/>
    </source>
</evidence>
<feature type="domain" description="ABC3 transporter permease C-terminal" evidence="8">
    <location>
        <begin position="287"/>
        <end position="400"/>
    </location>
</feature>
<name>A0A1G2F768_9BACT</name>
<dbReference type="PANTHER" id="PTHR30572">
    <property type="entry name" value="MEMBRANE COMPONENT OF TRANSPORTER-RELATED"/>
    <property type="match status" value="1"/>
</dbReference>
<evidence type="ECO:0000259" key="8">
    <source>
        <dbReference type="Pfam" id="PF02687"/>
    </source>
</evidence>